<dbReference type="Pfam" id="PF07173">
    <property type="entry name" value="GRDP-like"/>
    <property type="match status" value="1"/>
</dbReference>
<dbReference type="Proteomes" id="UP000078237">
    <property type="component" value="Unassembled WGS sequence"/>
</dbReference>
<protein>
    <submittedName>
        <fullName evidence="3">Glycine-rich domain-containing protein 1</fullName>
    </submittedName>
</protein>
<dbReference type="EMBL" id="LCTW02000074">
    <property type="protein sequence ID" value="KXX79877.1"/>
    <property type="molecule type" value="Genomic_DNA"/>
</dbReference>
<reference evidence="3" key="1">
    <citation type="submission" date="2015-06" db="EMBL/GenBank/DDBJ databases">
        <authorList>
            <person name="Hoefler B.C."/>
            <person name="Straight P.D."/>
        </authorList>
    </citation>
    <scope>NUCLEOTIDE SEQUENCE [LARGE SCALE GENOMIC DNA]</scope>
    <source>
        <strain evidence="3">Mm55</strain>
    </source>
</reference>
<gene>
    <name evidence="4" type="ORF">MMYC01_203742</name>
    <name evidence="3" type="ORF">MMYC01_209232</name>
</gene>
<evidence type="ECO:0000313" key="4">
    <source>
        <dbReference type="EMBL" id="KXX79877.1"/>
    </source>
</evidence>
<dbReference type="PANTHER" id="PTHR34365">
    <property type="entry name" value="ENOLASE (DUF1399)"/>
    <property type="match status" value="1"/>
</dbReference>
<evidence type="ECO:0000313" key="3">
    <source>
        <dbReference type="EMBL" id="KXX73709.1"/>
    </source>
</evidence>
<dbReference type="VEuPathDB" id="FungiDB:MMYC01_209232"/>
<dbReference type="PANTHER" id="PTHR34365:SF7">
    <property type="entry name" value="GLYCINE-RICH DOMAIN-CONTAINING PROTEIN 1"/>
    <property type="match status" value="1"/>
</dbReference>
<feature type="coiled-coil region" evidence="1">
    <location>
        <begin position="455"/>
        <end position="482"/>
    </location>
</feature>
<dbReference type="OrthoDB" id="4579962at2759"/>
<feature type="region of interest" description="Disordered" evidence="2">
    <location>
        <begin position="412"/>
        <end position="438"/>
    </location>
</feature>
<sequence>MAMVKRLLEENTSNVYPIKDEFSVEQVTNHLWLLRKLQSLFDHAESFGPDASKFPLPPPGVDASDPEEGSRWRTQCLLMNAEVRYSFYLRLLRDWIEANGQLSSKKDWPLPPWDVAVIFYIHLLSPQRYFRDMSVEYPSLWKAKIEFPVMRLSKLKQHPYTDKASQAEWEKKFPGIPYQVFEFTDDGAPRLRHQRALDIRGYKCGSAACSGKAKMSTIHVADWAWYRLGKTHFARFCRAVFGGPVLGLWDAPLRQFGKGGFVERILSVSAEIQLPQAQARYLRFLQLMKAHESTTFVPTLDIDLIWHTHQLSPAAYENYCQVHVGQRINHDDTIKAAHRANALDVTKRKWALTFAELYLNPNDDGPNARLLQARQKTYLSKQSTMATQLSEYDDANKNVWLSLESAREKASEERTLDKSLQKQVQDAHAAARSKQSEMDRVKPRIRLFNLWKHYSRAAREQRAALQRERNAFRKQAADKQAELYARDPARTAADKEVSARQAEWDAVVRRREALRGKLLYEVTLAEAKVWDCVVMADNESGDPLGKGVFSVVPSDAQVMPPPVCGNLYITRRGEGRSEELRSDRIFTEIIAALGEGDGGAAEAVEGLMEVVEVVEAVEAVEVVVVEEGVEGEDVVEGAEGAVGGAN</sequence>
<dbReference type="VEuPathDB" id="FungiDB:MMYC01_203742"/>
<organism evidence="3 5">
    <name type="scientific">Madurella mycetomatis</name>
    <dbReference type="NCBI Taxonomy" id="100816"/>
    <lineage>
        <taxon>Eukaryota</taxon>
        <taxon>Fungi</taxon>
        <taxon>Dikarya</taxon>
        <taxon>Ascomycota</taxon>
        <taxon>Pezizomycotina</taxon>
        <taxon>Sordariomycetes</taxon>
        <taxon>Sordariomycetidae</taxon>
        <taxon>Sordariales</taxon>
        <taxon>Sordariales incertae sedis</taxon>
        <taxon>Madurella</taxon>
    </lineage>
</organism>
<dbReference type="InterPro" id="IPR009836">
    <property type="entry name" value="GRDP-like"/>
</dbReference>
<reference evidence="3 5" key="3">
    <citation type="submission" date="2016-01" db="EMBL/GenBank/DDBJ databases">
        <title>Madurella mycetomatis genome sequencing.</title>
        <authorList>
            <person name="Van De Sande W."/>
        </authorList>
    </citation>
    <scope>NUCLEOTIDE SEQUENCE [LARGE SCALE GENOMIC DNA]</scope>
    <source>
        <strain evidence="5">mm55</strain>
        <strain evidence="3">Mm55</strain>
    </source>
</reference>
<name>A0A175VR79_9PEZI</name>
<keyword evidence="5" id="KW-1185">Reference proteome</keyword>
<evidence type="ECO:0000256" key="2">
    <source>
        <dbReference type="SAM" id="MobiDB-lite"/>
    </source>
</evidence>
<reference evidence="5" key="2">
    <citation type="submission" date="2015-06" db="EMBL/GenBank/DDBJ databases">
        <authorList>
            <person name="van de Sande W.W.J."/>
        </authorList>
    </citation>
    <scope>NUCLEOTIDE SEQUENCE [LARGE SCALE GENOMIC DNA]</scope>
    <source>
        <strain evidence="5">mm55</strain>
    </source>
</reference>
<evidence type="ECO:0000313" key="5">
    <source>
        <dbReference type="Proteomes" id="UP000078237"/>
    </source>
</evidence>
<keyword evidence="1" id="KW-0175">Coiled coil</keyword>
<accession>A0A175VR79</accession>
<evidence type="ECO:0000256" key="1">
    <source>
        <dbReference type="SAM" id="Coils"/>
    </source>
</evidence>
<dbReference type="EMBL" id="LCTW02000431">
    <property type="protein sequence ID" value="KXX73709.1"/>
    <property type="molecule type" value="Genomic_DNA"/>
</dbReference>
<proteinExistence type="predicted"/>
<comment type="caution">
    <text evidence="3">The sequence shown here is derived from an EMBL/GenBank/DDBJ whole genome shotgun (WGS) entry which is preliminary data.</text>
</comment>
<dbReference type="STRING" id="100816.A0A175VR79"/>
<dbReference type="AlphaFoldDB" id="A0A175VR79"/>